<accession>A0A1Y1HW87</accession>
<comment type="subcellular location">
    <subcellularLocation>
        <location evidence="2">Chromosome</location>
    </subcellularLocation>
    <subcellularLocation>
        <location evidence="1">Nucleus</location>
    </subcellularLocation>
</comment>
<gene>
    <name evidence="15" type="ORF">KFL_000810100</name>
</gene>
<dbReference type="InterPro" id="IPR003616">
    <property type="entry name" value="Post-SET_dom"/>
</dbReference>
<dbReference type="SUPFAM" id="SSF63748">
    <property type="entry name" value="Tudor/PWWP/MBT"/>
    <property type="match status" value="1"/>
</dbReference>
<dbReference type="InterPro" id="IPR011011">
    <property type="entry name" value="Znf_FYVE_PHD"/>
</dbReference>
<reference evidence="15 16" key="1">
    <citation type="journal article" date="2014" name="Nat. Commun.">
        <title>Klebsormidium flaccidum genome reveals primary factors for plant terrestrial adaptation.</title>
        <authorList>
            <person name="Hori K."/>
            <person name="Maruyama F."/>
            <person name="Fujisawa T."/>
            <person name="Togashi T."/>
            <person name="Yamamoto N."/>
            <person name="Seo M."/>
            <person name="Sato S."/>
            <person name="Yamada T."/>
            <person name="Mori H."/>
            <person name="Tajima N."/>
            <person name="Moriyama T."/>
            <person name="Ikeuchi M."/>
            <person name="Watanabe M."/>
            <person name="Wada H."/>
            <person name="Kobayashi K."/>
            <person name="Saito M."/>
            <person name="Masuda T."/>
            <person name="Sasaki-Sekimoto Y."/>
            <person name="Mashiguchi K."/>
            <person name="Awai K."/>
            <person name="Shimojima M."/>
            <person name="Masuda S."/>
            <person name="Iwai M."/>
            <person name="Nobusawa T."/>
            <person name="Narise T."/>
            <person name="Kondo S."/>
            <person name="Saito H."/>
            <person name="Sato R."/>
            <person name="Murakawa M."/>
            <person name="Ihara Y."/>
            <person name="Oshima-Yamada Y."/>
            <person name="Ohtaka K."/>
            <person name="Satoh M."/>
            <person name="Sonobe K."/>
            <person name="Ishii M."/>
            <person name="Ohtani R."/>
            <person name="Kanamori-Sato M."/>
            <person name="Honoki R."/>
            <person name="Miyazaki D."/>
            <person name="Mochizuki H."/>
            <person name="Umetsu J."/>
            <person name="Higashi K."/>
            <person name="Shibata D."/>
            <person name="Kamiya Y."/>
            <person name="Sato N."/>
            <person name="Nakamura Y."/>
            <person name="Tabata S."/>
            <person name="Ida S."/>
            <person name="Kurokawa K."/>
            <person name="Ohta H."/>
        </authorList>
    </citation>
    <scope>NUCLEOTIDE SEQUENCE [LARGE SCALE GENOMIC DNA]</scope>
    <source>
        <strain evidence="15 16">NIES-2285</strain>
    </source>
</reference>
<evidence type="ECO:0000256" key="10">
    <source>
        <dbReference type="ARBA" id="ARBA00023242"/>
    </source>
</evidence>
<dbReference type="InterPro" id="IPR001965">
    <property type="entry name" value="Znf_PHD"/>
</dbReference>
<dbReference type="PANTHER" id="PTHR22884">
    <property type="entry name" value="SET DOMAIN PROTEINS"/>
    <property type="match status" value="1"/>
</dbReference>
<dbReference type="InterPro" id="IPR001214">
    <property type="entry name" value="SET_dom"/>
</dbReference>
<evidence type="ECO:0000259" key="13">
    <source>
        <dbReference type="PROSITE" id="PS50868"/>
    </source>
</evidence>
<feature type="domain" description="AWS" evidence="14">
    <location>
        <begin position="222"/>
        <end position="270"/>
    </location>
</feature>
<dbReference type="PROSITE" id="PS50280">
    <property type="entry name" value="SET"/>
    <property type="match status" value="1"/>
</dbReference>
<proteinExistence type="predicted"/>
<evidence type="ECO:0000259" key="14">
    <source>
        <dbReference type="PROSITE" id="PS51215"/>
    </source>
</evidence>
<keyword evidence="8" id="KW-0863">Zinc-finger</keyword>
<dbReference type="Gene3D" id="2.30.30.140">
    <property type="match status" value="1"/>
</dbReference>
<dbReference type="SMART" id="SM00570">
    <property type="entry name" value="AWS"/>
    <property type="match status" value="1"/>
</dbReference>
<dbReference type="PROSITE" id="PS50868">
    <property type="entry name" value="POST_SET"/>
    <property type="match status" value="1"/>
</dbReference>
<sequence>MSLKAVQAELVACRECKAVFTVDAVALKSLLHPGEWHCGKCLQGKVRCFSCGDLAPTRSTVQCSHKNCTNSFHPSCADLLPKPSPHEPLTKGHTPPPFVCPHHFCAECKGTKSLLLCSGCPVAYHARCYPGGKLEKSGSSNWVKCFRHDEDWKVENLTAPPSTGVRDAFERLPLPPKKIDFRVPRQLQEAVKKLAEQPPLYQHIKRNVWVIPKPKSKGREDESIERCDCKAGAAADACAKDCLCSLLFITCSKECGCSQGCQNVAFQKRVVPKLNLVKTEACGWGIEAGQDIPAGTFLVEYTGEVIDDKLCEERLWRKKEAGETNFYMVEVTRNMVVDAAEKGNYARFVNHSCEPNCELQKWQIDGETRIGIFTTQDVKQGTPLAYDYQFVQFGADTECRCGSARCRGRLGKTAPSEDGLNKANGGRLVQKKINEMFPQSKEGAKRRLSAKVLRKRAEQLKAAEDLVGKRVEVWWPLDQMYYGGEVVAYDAERRLHRVHYDDSEVEWVDLVKERHSIVKPAMAPVLPSLSTPSSAPSLGPAPSSTVPPGVSGGAGRTRRSRGQQIVGQRIRVWDEGQGRYRTGTVELCNATQLTHTIVYDCGMRVQLDLSRHRWQLETTYHMPSEFCTPDPTEKAEGEALVGRRIALWWTVGKQQWHEGVVECYYPGEKMHLIRYDSGITEDISLEEQEWRLLEQDTDGLEPDCDDGSLCIDDKLSQTTVDVSKISEVYHSPKKRRQAAVA</sequence>
<dbReference type="PROSITE" id="PS51215">
    <property type="entry name" value="AWS"/>
    <property type="match status" value="1"/>
</dbReference>
<dbReference type="InterPro" id="IPR013083">
    <property type="entry name" value="Znf_RING/FYVE/PHD"/>
</dbReference>
<dbReference type="SMART" id="SM00249">
    <property type="entry name" value="PHD"/>
    <property type="match status" value="2"/>
</dbReference>
<dbReference type="Gene3D" id="3.30.40.10">
    <property type="entry name" value="Zinc/RING finger domain, C3HC4 (zinc finger)"/>
    <property type="match status" value="1"/>
</dbReference>
<keyword evidence="5" id="KW-0808">Transferase</keyword>
<evidence type="ECO:0000256" key="5">
    <source>
        <dbReference type="ARBA" id="ARBA00022679"/>
    </source>
</evidence>
<name>A0A1Y1HW87_KLENI</name>
<dbReference type="SUPFAM" id="SSF82199">
    <property type="entry name" value="SET domain"/>
    <property type="match status" value="1"/>
</dbReference>
<evidence type="ECO:0000256" key="1">
    <source>
        <dbReference type="ARBA" id="ARBA00004123"/>
    </source>
</evidence>
<dbReference type="GO" id="GO:0046975">
    <property type="term" value="F:histone H3K36 methyltransferase activity"/>
    <property type="evidence" value="ECO:0000318"/>
    <property type="project" value="GO_Central"/>
</dbReference>
<feature type="domain" description="Post-SET" evidence="13">
    <location>
        <begin position="395"/>
        <end position="411"/>
    </location>
</feature>
<dbReference type="InterPro" id="IPR006560">
    <property type="entry name" value="AWS_dom"/>
</dbReference>
<evidence type="ECO:0000256" key="6">
    <source>
        <dbReference type="ARBA" id="ARBA00022691"/>
    </source>
</evidence>
<dbReference type="InterPro" id="IPR046341">
    <property type="entry name" value="SET_dom_sf"/>
</dbReference>
<keyword evidence="4" id="KW-0489">Methyltransferase</keyword>
<keyword evidence="9" id="KW-0862">Zinc</keyword>
<feature type="domain" description="SET" evidence="12">
    <location>
        <begin position="272"/>
        <end position="389"/>
    </location>
</feature>
<dbReference type="InterPro" id="IPR025787">
    <property type="entry name" value="Hist-Lys_N-MeTrfase_SET2_plant"/>
</dbReference>
<organism evidence="15 16">
    <name type="scientific">Klebsormidium nitens</name>
    <name type="common">Green alga</name>
    <name type="synonym">Ulothrix nitens</name>
    <dbReference type="NCBI Taxonomy" id="105231"/>
    <lineage>
        <taxon>Eukaryota</taxon>
        <taxon>Viridiplantae</taxon>
        <taxon>Streptophyta</taxon>
        <taxon>Klebsormidiophyceae</taxon>
        <taxon>Klebsormidiales</taxon>
        <taxon>Klebsormidiaceae</taxon>
        <taxon>Klebsormidium</taxon>
    </lineage>
</organism>
<dbReference type="GO" id="GO:0008270">
    <property type="term" value="F:zinc ion binding"/>
    <property type="evidence" value="ECO:0007669"/>
    <property type="project" value="UniProtKB-KW"/>
</dbReference>
<evidence type="ECO:0000259" key="12">
    <source>
        <dbReference type="PROSITE" id="PS50280"/>
    </source>
</evidence>
<dbReference type="PROSITE" id="PS51578">
    <property type="entry name" value="SAM_MT43_SET2_2"/>
    <property type="match status" value="1"/>
</dbReference>
<evidence type="ECO:0000256" key="4">
    <source>
        <dbReference type="ARBA" id="ARBA00022603"/>
    </source>
</evidence>
<evidence type="ECO:0000256" key="8">
    <source>
        <dbReference type="ARBA" id="ARBA00022771"/>
    </source>
</evidence>
<keyword evidence="16" id="KW-1185">Reference proteome</keyword>
<feature type="region of interest" description="Disordered" evidence="11">
    <location>
        <begin position="529"/>
        <end position="565"/>
    </location>
</feature>
<dbReference type="Pfam" id="PF22908">
    <property type="entry name" value="PHD_NSD"/>
    <property type="match status" value="1"/>
</dbReference>
<dbReference type="STRING" id="105231.A0A1Y1HW87"/>
<dbReference type="InterPro" id="IPR050777">
    <property type="entry name" value="SET2_Histone-Lys_MeTrsfase"/>
</dbReference>
<evidence type="ECO:0000313" key="15">
    <source>
        <dbReference type="EMBL" id="GAQ81469.1"/>
    </source>
</evidence>
<dbReference type="InterPro" id="IPR055198">
    <property type="entry name" value="NSD_PHD"/>
</dbReference>
<evidence type="ECO:0000256" key="2">
    <source>
        <dbReference type="ARBA" id="ARBA00004286"/>
    </source>
</evidence>
<dbReference type="GO" id="GO:0006355">
    <property type="term" value="P:regulation of DNA-templated transcription"/>
    <property type="evidence" value="ECO:0000318"/>
    <property type="project" value="GO_Central"/>
</dbReference>
<evidence type="ECO:0000256" key="7">
    <source>
        <dbReference type="ARBA" id="ARBA00022723"/>
    </source>
</evidence>
<keyword evidence="10" id="KW-0539">Nucleus</keyword>
<dbReference type="OMA" id="MCEISRE"/>
<dbReference type="EMBL" id="DF237030">
    <property type="protein sequence ID" value="GAQ81469.1"/>
    <property type="molecule type" value="Genomic_DNA"/>
</dbReference>
<dbReference type="CDD" id="cd20404">
    <property type="entry name" value="Tudor_Agenet_AtEML-like"/>
    <property type="match status" value="2"/>
</dbReference>
<evidence type="ECO:0000256" key="9">
    <source>
        <dbReference type="ARBA" id="ARBA00022833"/>
    </source>
</evidence>
<dbReference type="GO" id="GO:0032259">
    <property type="term" value="P:methylation"/>
    <property type="evidence" value="ECO:0007669"/>
    <property type="project" value="UniProtKB-KW"/>
</dbReference>
<keyword evidence="6" id="KW-0949">S-adenosyl-L-methionine</keyword>
<dbReference type="SMART" id="SM00317">
    <property type="entry name" value="SET"/>
    <property type="match status" value="1"/>
</dbReference>
<evidence type="ECO:0000256" key="3">
    <source>
        <dbReference type="ARBA" id="ARBA00022454"/>
    </source>
</evidence>
<dbReference type="OrthoDB" id="422362at2759"/>
<dbReference type="SUPFAM" id="SSF57903">
    <property type="entry name" value="FYVE/PHD zinc finger"/>
    <property type="match status" value="1"/>
</dbReference>
<protein>
    <submittedName>
        <fullName evidence="15">SET domain containing protein</fullName>
    </submittedName>
</protein>
<dbReference type="Proteomes" id="UP000054558">
    <property type="component" value="Unassembled WGS sequence"/>
</dbReference>
<keyword evidence="3" id="KW-0158">Chromosome</keyword>
<dbReference type="GO" id="GO:0000785">
    <property type="term" value="C:chromatin"/>
    <property type="evidence" value="ECO:0000318"/>
    <property type="project" value="GO_Central"/>
</dbReference>
<dbReference type="Gene3D" id="2.170.270.10">
    <property type="entry name" value="SET domain"/>
    <property type="match status" value="1"/>
</dbReference>
<dbReference type="GO" id="GO:0005634">
    <property type="term" value="C:nucleus"/>
    <property type="evidence" value="ECO:0000318"/>
    <property type="project" value="GO_Central"/>
</dbReference>
<evidence type="ECO:0000256" key="11">
    <source>
        <dbReference type="SAM" id="MobiDB-lite"/>
    </source>
</evidence>
<feature type="compositionally biased region" description="Low complexity" evidence="11">
    <location>
        <begin position="529"/>
        <end position="544"/>
    </location>
</feature>
<keyword evidence="7" id="KW-0479">Metal-binding</keyword>
<dbReference type="Pfam" id="PF00856">
    <property type="entry name" value="SET"/>
    <property type="match status" value="1"/>
</dbReference>
<dbReference type="SMART" id="SM00508">
    <property type="entry name" value="PostSET"/>
    <property type="match status" value="1"/>
</dbReference>
<evidence type="ECO:0000313" key="16">
    <source>
        <dbReference type="Proteomes" id="UP000054558"/>
    </source>
</evidence>
<dbReference type="AlphaFoldDB" id="A0A1Y1HW87"/>